<evidence type="ECO:0000313" key="5">
    <source>
        <dbReference type="EMBL" id="GAA0595321.1"/>
    </source>
</evidence>
<organism evidence="5 6">
    <name type="scientific">Virgibacillus siamensis</name>
    <dbReference type="NCBI Taxonomy" id="480071"/>
    <lineage>
        <taxon>Bacteria</taxon>
        <taxon>Bacillati</taxon>
        <taxon>Bacillota</taxon>
        <taxon>Bacilli</taxon>
        <taxon>Bacillales</taxon>
        <taxon>Bacillaceae</taxon>
        <taxon>Virgibacillus</taxon>
    </lineage>
</organism>
<keyword evidence="1" id="KW-0677">Repeat</keyword>
<comment type="caution">
    <text evidence="5">The sequence shown here is derived from an EMBL/GenBank/DDBJ whole genome shotgun (WGS) entry which is preliminary data.</text>
</comment>
<gene>
    <name evidence="5" type="ORF">GCM10009001_09290</name>
</gene>
<protein>
    <submittedName>
        <fullName evidence="5">CBS domain-containing protein</fullName>
    </submittedName>
</protein>
<evidence type="ECO:0000256" key="2">
    <source>
        <dbReference type="PROSITE-ProRule" id="PRU00703"/>
    </source>
</evidence>
<dbReference type="InterPro" id="IPR000644">
    <property type="entry name" value="CBS_dom"/>
</dbReference>
<feature type="domain" description="CBS" evidence="4">
    <location>
        <begin position="9"/>
        <end position="66"/>
    </location>
</feature>
<reference evidence="6" key="1">
    <citation type="journal article" date="2019" name="Int. J. Syst. Evol. Microbiol.">
        <title>The Global Catalogue of Microorganisms (GCM) 10K type strain sequencing project: providing services to taxonomists for standard genome sequencing and annotation.</title>
        <authorList>
            <consortium name="The Broad Institute Genomics Platform"/>
            <consortium name="The Broad Institute Genome Sequencing Center for Infectious Disease"/>
            <person name="Wu L."/>
            <person name="Ma J."/>
        </authorList>
    </citation>
    <scope>NUCLEOTIDE SEQUENCE [LARGE SCALE GENOMIC DNA]</scope>
    <source>
        <strain evidence="6">JCM 15395</strain>
    </source>
</reference>
<dbReference type="Pfam" id="PF00571">
    <property type="entry name" value="CBS"/>
    <property type="match status" value="2"/>
</dbReference>
<feature type="region of interest" description="Disordered" evidence="3">
    <location>
        <begin position="124"/>
        <end position="145"/>
    </location>
</feature>
<feature type="domain" description="CBS" evidence="4">
    <location>
        <begin position="74"/>
        <end position="131"/>
    </location>
</feature>
<evidence type="ECO:0000256" key="3">
    <source>
        <dbReference type="SAM" id="MobiDB-lite"/>
    </source>
</evidence>
<accession>A0ABP3QQG4</accession>
<dbReference type="InterPro" id="IPR046342">
    <property type="entry name" value="CBS_dom_sf"/>
</dbReference>
<dbReference type="PANTHER" id="PTHR48108:SF34">
    <property type="entry name" value="CBS DOMAIN-CONTAINING PROTEIN YHCV"/>
    <property type="match status" value="1"/>
</dbReference>
<keyword evidence="2" id="KW-0129">CBS domain</keyword>
<evidence type="ECO:0000259" key="4">
    <source>
        <dbReference type="PROSITE" id="PS51371"/>
    </source>
</evidence>
<dbReference type="SUPFAM" id="SSF54631">
    <property type="entry name" value="CBS-domain pair"/>
    <property type="match status" value="1"/>
</dbReference>
<dbReference type="Gene3D" id="3.10.580.10">
    <property type="entry name" value="CBS-domain"/>
    <property type="match status" value="1"/>
</dbReference>
<dbReference type="CDD" id="cd04622">
    <property type="entry name" value="CBS_pair_HRP1_like"/>
    <property type="match status" value="1"/>
</dbReference>
<name>A0ABP3QQG4_9BACI</name>
<sequence>MNQQIGNIMTQNAATIGESQSIQEAAEIMSTKNIGSLPVVNSSGQVTGMLTDRDITLRTTAEGKAANTPVSQVMSSQHVVQAEPGMDAQQAAQIMADHQIRRLPVVENGQVVGMVALGDLAADSQNDSKAGQALSNISTPSAPKQ</sequence>
<proteinExistence type="predicted"/>
<dbReference type="InterPro" id="IPR051462">
    <property type="entry name" value="CBS_domain-containing"/>
</dbReference>
<dbReference type="RefSeq" id="WP_343810721.1">
    <property type="nucleotide sequence ID" value="NZ_BAAADS010000006.1"/>
</dbReference>
<evidence type="ECO:0000313" key="6">
    <source>
        <dbReference type="Proteomes" id="UP001500866"/>
    </source>
</evidence>
<dbReference type="EMBL" id="BAAADS010000006">
    <property type="protein sequence ID" value="GAA0595321.1"/>
    <property type="molecule type" value="Genomic_DNA"/>
</dbReference>
<evidence type="ECO:0000256" key="1">
    <source>
        <dbReference type="ARBA" id="ARBA00022737"/>
    </source>
</evidence>
<keyword evidence="6" id="KW-1185">Reference proteome</keyword>
<dbReference type="Proteomes" id="UP001500866">
    <property type="component" value="Unassembled WGS sequence"/>
</dbReference>
<dbReference type="SMART" id="SM00116">
    <property type="entry name" value="CBS"/>
    <property type="match status" value="2"/>
</dbReference>
<dbReference type="PROSITE" id="PS51371">
    <property type="entry name" value="CBS"/>
    <property type="match status" value="2"/>
</dbReference>
<dbReference type="PANTHER" id="PTHR48108">
    <property type="entry name" value="CBS DOMAIN-CONTAINING PROTEIN CBSX2, CHLOROPLASTIC"/>
    <property type="match status" value="1"/>
</dbReference>